<keyword evidence="1" id="KW-1185">Reference proteome</keyword>
<dbReference type="Proteomes" id="UP000887565">
    <property type="component" value="Unplaced"/>
</dbReference>
<dbReference type="AlphaFoldDB" id="A0A915J259"/>
<protein>
    <submittedName>
        <fullName evidence="2">Uncharacterized protein</fullName>
    </submittedName>
</protein>
<name>A0A915J259_ROMCU</name>
<evidence type="ECO:0000313" key="1">
    <source>
        <dbReference type="Proteomes" id="UP000887565"/>
    </source>
</evidence>
<dbReference type="WBParaSite" id="nRc.2.0.1.t20485-RA">
    <property type="protein sequence ID" value="nRc.2.0.1.t20485-RA"/>
    <property type="gene ID" value="nRc.2.0.1.g20485"/>
</dbReference>
<sequence>MSKVARNFPQLVACSFSNRKKFHMNRRTHSKIDVMKSTHFLDINSKKQTIDSNYGTYPYLSASRIVASPNETFRIHANLRIPSAAIAAAILNIVMENLIYPVQSLANHIEPQSCLLWFAPAYQTWGEYWPESYQRRRHWAKRSMAGMQDTNGRIP</sequence>
<organism evidence="1 2">
    <name type="scientific">Romanomermis culicivorax</name>
    <name type="common">Nematode worm</name>
    <dbReference type="NCBI Taxonomy" id="13658"/>
    <lineage>
        <taxon>Eukaryota</taxon>
        <taxon>Metazoa</taxon>
        <taxon>Ecdysozoa</taxon>
        <taxon>Nematoda</taxon>
        <taxon>Enoplea</taxon>
        <taxon>Dorylaimia</taxon>
        <taxon>Mermithida</taxon>
        <taxon>Mermithoidea</taxon>
        <taxon>Mermithidae</taxon>
        <taxon>Romanomermis</taxon>
    </lineage>
</organism>
<evidence type="ECO:0000313" key="2">
    <source>
        <dbReference type="WBParaSite" id="nRc.2.0.1.t20485-RA"/>
    </source>
</evidence>
<reference evidence="2" key="1">
    <citation type="submission" date="2022-11" db="UniProtKB">
        <authorList>
            <consortium name="WormBaseParasite"/>
        </authorList>
    </citation>
    <scope>IDENTIFICATION</scope>
</reference>
<accession>A0A915J259</accession>
<proteinExistence type="predicted"/>